<dbReference type="InterPro" id="IPR013020">
    <property type="entry name" value="Rad3/Chl1-like"/>
</dbReference>
<evidence type="ECO:0000256" key="7">
    <source>
        <dbReference type="ARBA" id="ARBA00023004"/>
    </source>
</evidence>
<evidence type="ECO:0000256" key="9">
    <source>
        <dbReference type="ARBA" id="ARBA00023235"/>
    </source>
</evidence>
<comment type="subcellular location">
    <subcellularLocation>
        <location evidence="1">Nucleus</location>
    </subcellularLocation>
</comment>
<keyword evidence="6" id="KW-0067">ATP-binding</keyword>
<accession>A0ABN8NJW7</accession>
<dbReference type="InterPro" id="IPR006555">
    <property type="entry name" value="ATP-dep_Helicase_C"/>
</dbReference>
<comment type="caution">
    <text evidence="13">The sequence shown here is derived from an EMBL/GenBank/DDBJ whole genome shotgun (WGS) entry which is preliminary data.</text>
</comment>
<feature type="compositionally biased region" description="Basic and acidic residues" evidence="11">
    <location>
        <begin position="207"/>
        <end position="228"/>
    </location>
</feature>
<evidence type="ECO:0000256" key="6">
    <source>
        <dbReference type="ARBA" id="ARBA00022840"/>
    </source>
</evidence>
<keyword evidence="2" id="KW-0479">Metal-binding</keyword>
<keyword evidence="5" id="KW-0347">Helicase</keyword>
<evidence type="ECO:0000256" key="2">
    <source>
        <dbReference type="ARBA" id="ARBA00022723"/>
    </source>
</evidence>
<name>A0ABN8NJW7_9CNID</name>
<dbReference type="SMART" id="SM00488">
    <property type="entry name" value="DEXDc2"/>
    <property type="match status" value="1"/>
</dbReference>
<evidence type="ECO:0000256" key="3">
    <source>
        <dbReference type="ARBA" id="ARBA00022741"/>
    </source>
</evidence>
<evidence type="ECO:0000256" key="8">
    <source>
        <dbReference type="ARBA" id="ARBA00023014"/>
    </source>
</evidence>
<dbReference type="PANTHER" id="PTHR11472:SF47">
    <property type="entry name" value="FANCONI ANEMIA GROUP J PROTEIN"/>
    <property type="match status" value="1"/>
</dbReference>
<dbReference type="Pfam" id="PF06733">
    <property type="entry name" value="DEAD_2"/>
    <property type="match status" value="1"/>
</dbReference>
<evidence type="ECO:0000313" key="14">
    <source>
        <dbReference type="Proteomes" id="UP001159405"/>
    </source>
</evidence>
<dbReference type="PROSITE" id="PS51193">
    <property type="entry name" value="HELICASE_ATP_BIND_2"/>
    <property type="match status" value="1"/>
</dbReference>
<dbReference type="CDD" id="cd18788">
    <property type="entry name" value="SF2_C_XPD"/>
    <property type="match status" value="1"/>
</dbReference>
<feature type="region of interest" description="Disordered" evidence="11">
    <location>
        <begin position="1170"/>
        <end position="1222"/>
    </location>
</feature>
<feature type="region of interest" description="Disordered" evidence="11">
    <location>
        <begin position="152"/>
        <end position="241"/>
    </location>
</feature>
<evidence type="ECO:0000256" key="5">
    <source>
        <dbReference type="ARBA" id="ARBA00022806"/>
    </source>
</evidence>
<proteinExistence type="predicted"/>
<protein>
    <recommendedName>
        <fullName evidence="12">Helicase ATP-binding domain-containing protein</fullName>
    </recommendedName>
</protein>
<evidence type="ECO:0000256" key="1">
    <source>
        <dbReference type="ARBA" id="ARBA00004123"/>
    </source>
</evidence>
<feature type="compositionally biased region" description="Polar residues" evidence="11">
    <location>
        <begin position="1209"/>
        <end position="1222"/>
    </location>
</feature>
<dbReference type="InterPro" id="IPR045028">
    <property type="entry name" value="DinG/Rad3-like"/>
</dbReference>
<feature type="compositionally biased region" description="Basic residues" evidence="11">
    <location>
        <begin position="1359"/>
        <end position="1368"/>
    </location>
</feature>
<evidence type="ECO:0000256" key="11">
    <source>
        <dbReference type="SAM" id="MobiDB-lite"/>
    </source>
</evidence>
<keyword evidence="4" id="KW-0378">Hydrolase</keyword>
<organism evidence="13 14">
    <name type="scientific">Porites lobata</name>
    <dbReference type="NCBI Taxonomy" id="104759"/>
    <lineage>
        <taxon>Eukaryota</taxon>
        <taxon>Metazoa</taxon>
        <taxon>Cnidaria</taxon>
        <taxon>Anthozoa</taxon>
        <taxon>Hexacorallia</taxon>
        <taxon>Scleractinia</taxon>
        <taxon>Fungiina</taxon>
        <taxon>Poritidae</taxon>
        <taxon>Porites</taxon>
    </lineage>
</organism>
<keyword evidence="10" id="KW-0539">Nucleus</keyword>
<feature type="compositionally biased region" description="Polar residues" evidence="11">
    <location>
        <begin position="1374"/>
        <end position="1383"/>
    </location>
</feature>
<sequence>MADSQTDNRFEYTISGVKVVFPCKAYPTQLSMMNMIIRGIERQQNSLLESPTGSGKSLALLCSCLAWQTAEYEKKAKLEEQMNAAAAMEYEGDELCNWTPGGQDISPPKEPGIVIKGDPTQYNNMTCSERNDIKDPQNTSVGFCTPVHQTTDPNECLDRKNVTESPTDDDFQPAKKRFRTPGQQVVSSSKKRRVETPVGGLESEDNADYKPPEWRMELTRDRSVENESHSAINNTKEKCSGDCSDKINDKPDIIKVPKIFFGTRTHKQIAQISRELRKTEYKRVRMTILSSREHSCIHPVVSKGKNKNEECKKLLDGSVGTTCRYYQKVHTIRTQTSLNYHGLNQAWDIEDLVTLGAQIKACPYYAARELMKEADIIFCPYNYLIDPKIRYQLDINLKDQIIVLDEAHNVEDSAREAASLTLTAVDLQNTLDELDKLVHLQVLTENHRALHLMVGSFLRWIHESWSQLKERSFEQSSKVWSGREIVAAMEKQGITPATFKIYSEHFQFVMASAKDPNRQGMPSLSSHSASLLEGIFLVGGFMMGDNMKYISDYRCAILKTSVMVRNVEALPGGWRRSHSGMRKEWTHSLNFWCLNPAVIFSELGSQARCIILTSGTLSPMDTFSSELGVKFPIQLEANHVIANSQVWVGTLSAGPSGTAINASFHSAETFTFQDEVGKMVLNVCETVPYGVLCFFPSYNMLDKLSKRWQSTGLWSKLMDRKIIVSEPRGGDKSEFDDIMHQFYHAVRTSEDEESAELDSDDESNVDGGLFLAVCRGKVSEGLDFADNNARAVITIGIPFPNVKDIQVELKRKYNTQYAASRGLLTGSEWYEIQAYRALNQALGRCIRHKQDWGAILLIDERFNKSLKYTNGISKWVRKRITRFTDFAVAMSSLKEFASARKLEPCPSNTSPTLSQLSVSSVETPVKQEIVHVDKKPDVGHTPLGQTQLNRSGGFITEQNVYTGQLSRETLDTPTKEGSIHATVKLAEVNTPLGRNQFNSEQCVHVDHFNRSTVETPNEILNGASTPASNISTFSSLSRKHSPLAIAQVNPNGSTLTPSVSCNAQVNAEAVSNSVITSAKNVNFKPNTAQVQTQNKVNVLFTPSQPPNSSSASVNPKVLVFKKGENVNQGTKERKDFNGMTLVLDYNPANGFTLTPVKCSELKTDAKVENQKPIRVANEDPESETLSEEQLASSPVLFTTPHSTPSSSPVQQESNQFKFSQTEKNTTDIKSSCLDLVRNKQSEKNLEKQNTFLGNDSVDSCKKEDEFSGPSLGKSENAVERALANGGNFNEPSLTVKKEKPRDFLDDVKGNMTAGRESSLQLVEPKVESGIQTNVLMSSRESELTSKENVSEIQTNVRQATRRSTRIRRSSNSSGNTKKTPQLTSKERKVDVVSGGPVLSCTRCGKNLIAGSFSSKPTLNEIPDRLRCFLDDKNVLVIDTASCQALNLSPLVDLQKDLSPGFKLNSIFVPEKDCCFIPQICRVCQSANGDSRIVGLEVVSFKSSSEKEETGTLPLKQVMLSRSVNISTKSTVKMIKSFRACYLDGGC</sequence>
<dbReference type="InterPro" id="IPR010614">
    <property type="entry name" value="RAD3-like_helicase_DEAD"/>
</dbReference>
<keyword evidence="14" id="KW-1185">Reference proteome</keyword>
<feature type="compositionally biased region" description="Low complexity" evidence="11">
    <location>
        <begin position="1198"/>
        <end position="1208"/>
    </location>
</feature>
<dbReference type="Gene3D" id="3.40.50.300">
    <property type="entry name" value="P-loop containing nucleotide triphosphate hydrolases"/>
    <property type="match status" value="3"/>
</dbReference>
<dbReference type="PANTHER" id="PTHR11472">
    <property type="entry name" value="DNA REPAIR DEAD HELICASE RAD3/XP-D SUBFAMILY MEMBER"/>
    <property type="match status" value="1"/>
</dbReference>
<feature type="region of interest" description="Disordered" evidence="11">
    <location>
        <begin position="1341"/>
        <end position="1388"/>
    </location>
</feature>
<dbReference type="InterPro" id="IPR014013">
    <property type="entry name" value="Helic_SF1/SF2_ATP-bd_DinG/Rad3"/>
</dbReference>
<keyword evidence="7" id="KW-0408">Iron</keyword>
<dbReference type="InterPro" id="IPR027417">
    <property type="entry name" value="P-loop_NTPase"/>
</dbReference>
<dbReference type="SMART" id="SM00491">
    <property type="entry name" value="HELICc2"/>
    <property type="match status" value="1"/>
</dbReference>
<dbReference type="EMBL" id="CALNXK010000023">
    <property type="protein sequence ID" value="CAH3110648.1"/>
    <property type="molecule type" value="Genomic_DNA"/>
</dbReference>
<dbReference type="InterPro" id="IPR006554">
    <property type="entry name" value="Helicase-like_DEXD_c2"/>
</dbReference>
<evidence type="ECO:0000256" key="10">
    <source>
        <dbReference type="ARBA" id="ARBA00023242"/>
    </source>
</evidence>
<evidence type="ECO:0000313" key="13">
    <source>
        <dbReference type="EMBL" id="CAH3110648.1"/>
    </source>
</evidence>
<reference evidence="13 14" key="1">
    <citation type="submission" date="2022-05" db="EMBL/GenBank/DDBJ databases">
        <authorList>
            <consortium name="Genoscope - CEA"/>
            <person name="William W."/>
        </authorList>
    </citation>
    <scope>NUCLEOTIDE SEQUENCE [LARGE SCALE GENOMIC DNA]</scope>
</reference>
<feature type="compositionally biased region" description="Polar residues" evidence="11">
    <location>
        <begin position="1187"/>
        <end position="1196"/>
    </location>
</feature>
<dbReference type="SUPFAM" id="SSF52540">
    <property type="entry name" value="P-loop containing nucleoside triphosphate hydrolases"/>
    <property type="match status" value="2"/>
</dbReference>
<dbReference type="Pfam" id="PF13307">
    <property type="entry name" value="Helicase_C_2"/>
    <property type="match status" value="1"/>
</dbReference>
<feature type="domain" description="Helicase ATP-binding" evidence="12">
    <location>
        <begin position="15"/>
        <end position="454"/>
    </location>
</feature>
<keyword evidence="9" id="KW-0413">Isomerase</keyword>
<evidence type="ECO:0000259" key="12">
    <source>
        <dbReference type="PROSITE" id="PS51193"/>
    </source>
</evidence>
<keyword evidence="8" id="KW-0411">Iron-sulfur</keyword>
<evidence type="ECO:0000256" key="4">
    <source>
        <dbReference type="ARBA" id="ARBA00022801"/>
    </source>
</evidence>
<dbReference type="NCBIfam" id="TIGR00604">
    <property type="entry name" value="rad3"/>
    <property type="match status" value="1"/>
</dbReference>
<dbReference type="Proteomes" id="UP001159405">
    <property type="component" value="Unassembled WGS sequence"/>
</dbReference>
<gene>
    <name evidence="13" type="ORF">PLOB_00019634</name>
</gene>
<keyword evidence="3" id="KW-0547">Nucleotide-binding</keyword>